<dbReference type="InterPro" id="IPR050503">
    <property type="entry name" value="cAMP-dep_PK_reg_su-like"/>
</dbReference>
<organism evidence="3 4">
    <name type="scientific">Sandaracinus amylolyticus</name>
    <dbReference type="NCBI Taxonomy" id="927083"/>
    <lineage>
        <taxon>Bacteria</taxon>
        <taxon>Pseudomonadati</taxon>
        <taxon>Myxococcota</taxon>
        <taxon>Polyangia</taxon>
        <taxon>Polyangiales</taxon>
        <taxon>Sandaracinaceae</taxon>
        <taxon>Sandaracinus</taxon>
    </lineage>
</organism>
<dbReference type="AlphaFoldDB" id="A0A0F6W5W5"/>
<feature type="transmembrane region" description="Helical" evidence="1">
    <location>
        <begin position="383"/>
        <end position="404"/>
    </location>
</feature>
<dbReference type="Gene3D" id="1.25.10.10">
    <property type="entry name" value="Leucine-rich Repeat Variant"/>
    <property type="match status" value="1"/>
</dbReference>
<feature type="transmembrane region" description="Helical" evidence="1">
    <location>
        <begin position="111"/>
        <end position="132"/>
    </location>
</feature>
<dbReference type="Gene3D" id="2.60.120.10">
    <property type="entry name" value="Jelly Rolls"/>
    <property type="match status" value="1"/>
</dbReference>
<keyword evidence="1" id="KW-0472">Membrane</keyword>
<dbReference type="InterPro" id="IPR014710">
    <property type="entry name" value="RmlC-like_jellyroll"/>
</dbReference>
<feature type="transmembrane region" description="Helical" evidence="1">
    <location>
        <begin position="301"/>
        <end position="322"/>
    </location>
</feature>
<dbReference type="GO" id="GO:0005952">
    <property type="term" value="C:cAMP-dependent protein kinase complex"/>
    <property type="evidence" value="ECO:0007669"/>
    <property type="project" value="InterPro"/>
</dbReference>
<evidence type="ECO:0000259" key="2">
    <source>
        <dbReference type="PROSITE" id="PS50042"/>
    </source>
</evidence>
<dbReference type="OrthoDB" id="892842at2"/>
<keyword evidence="1" id="KW-1133">Transmembrane helix</keyword>
<dbReference type="SUPFAM" id="SSF48371">
    <property type="entry name" value="ARM repeat"/>
    <property type="match status" value="1"/>
</dbReference>
<dbReference type="STRING" id="927083.DB32_005449"/>
<dbReference type="InterPro" id="IPR036259">
    <property type="entry name" value="MFS_trans_sf"/>
</dbReference>
<dbReference type="SUPFAM" id="SSF103473">
    <property type="entry name" value="MFS general substrate transporter"/>
    <property type="match status" value="1"/>
</dbReference>
<dbReference type="InterPro" id="IPR011989">
    <property type="entry name" value="ARM-like"/>
</dbReference>
<feature type="transmembrane region" description="Helical" evidence="1">
    <location>
        <begin position="81"/>
        <end position="104"/>
    </location>
</feature>
<dbReference type="InterPro" id="IPR018490">
    <property type="entry name" value="cNMP-bd_dom_sf"/>
</dbReference>
<evidence type="ECO:0000313" key="4">
    <source>
        <dbReference type="Proteomes" id="UP000034883"/>
    </source>
</evidence>
<evidence type="ECO:0000313" key="3">
    <source>
        <dbReference type="EMBL" id="AKF08300.1"/>
    </source>
</evidence>
<evidence type="ECO:0000256" key="1">
    <source>
        <dbReference type="SAM" id="Phobius"/>
    </source>
</evidence>
<dbReference type="EMBL" id="CP011125">
    <property type="protein sequence ID" value="AKF08300.1"/>
    <property type="molecule type" value="Genomic_DNA"/>
</dbReference>
<gene>
    <name evidence="3" type="ORF">DB32_005449</name>
</gene>
<feature type="transmembrane region" description="Helical" evidence="1">
    <location>
        <begin position="359"/>
        <end position="377"/>
    </location>
</feature>
<dbReference type="GO" id="GO:0004862">
    <property type="term" value="F:cAMP-dependent protein kinase inhibitor activity"/>
    <property type="evidence" value="ECO:0007669"/>
    <property type="project" value="TreeGrafter"/>
</dbReference>
<dbReference type="GO" id="GO:0034236">
    <property type="term" value="F:protein kinase A catalytic subunit binding"/>
    <property type="evidence" value="ECO:0007669"/>
    <property type="project" value="TreeGrafter"/>
</dbReference>
<keyword evidence="4" id="KW-1185">Reference proteome</keyword>
<feature type="transmembrane region" description="Helical" evidence="1">
    <location>
        <begin position="259"/>
        <end position="281"/>
    </location>
</feature>
<proteinExistence type="predicted"/>
<feature type="transmembrane region" description="Helical" evidence="1">
    <location>
        <begin position="218"/>
        <end position="238"/>
    </location>
</feature>
<name>A0A0F6W5W5_9BACT</name>
<protein>
    <submittedName>
        <fullName evidence="3">cAMP-binding protein</fullName>
    </submittedName>
</protein>
<dbReference type="PANTHER" id="PTHR11635:SF152">
    <property type="entry name" value="CAMP-DEPENDENT PROTEIN KINASE TYPE I REGULATORY SUBUNIT-RELATED"/>
    <property type="match status" value="1"/>
</dbReference>
<dbReference type="CDD" id="cd00038">
    <property type="entry name" value="CAP_ED"/>
    <property type="match status" value="1"/>
</dbReference>
<accession>A0A0F6W5W5</accession>
<dbReference type="SUPFAM" id="SSF51206">
    <property type="entry name" value="cAMP-binding domain-like"/>
    <property type="match status" value="1"/>
</dbReference>
<dbReference type="RefSeq" id="WP_053235459.1">
    <property type="nucleotide sequence ID" value="NZ_CP011125.1"/>
</dbReference>
<sequence>MSRFVAAWLDLPEGQGGRAVRMLALIFLLSSALSLMKAAQSGIFLVAYPRSMIPWAFAASSVLLASLSSLTVAYAQRLGTARLGTISLSWSAIAMVVLRALLLVDQPSIPFVLYVVIEAASGVLVIQVWAVASAATDARTARRLLPVAGIGAALAWTIAGLAVQPIVEVIASEGLLLLAPVLLGAAWWVARVMARLDLDERDRRGTKVSAPLAEAFRFVAKVPLLRMMAVLSILALVVEEVMDFHVMATARETLGDAEAISAFIGRYYAITSAIGILLLAGPAARVLGALGATRALIATPLVTAIAAVFATLVPGLTSAVLLRGTGRVLKQALWSNAQEQMQTPLSHARRAQARAATRGVLAPVGYAVCALGLAAIPEHVDERWLAALVLVLSTITVIVIATSARKTYLRALERAVDERRLFLGVGRAPRLAPLERDVIELLEREIRGSDAARAMLAAEMLGLSGDAVQIDRIALGLVHADARVRAASAEALSRIPDLAGARHLARALGREIDVEVRRAIVSAMRPSIAQLATARSDRAIQDALARAEHDADLQVASIARALCLRCTHDGPALGAALLPALRGEDPGARGTALDELTVEAAHAKGMQETLRALLAHAAPDVRIHAAERVIALGLLTLLPDVVVLLKDPATGPAVARVLVEVGEVAFGDHTRPAGASTLASLTEIARRIARSPGAASSDALLKRLLEHRDPAIRHHATFALADAIRAGRRAPLEPEVTLPLVEREVRRSFLLASILAGIARDDGVPDWEFEPHVRFLAREVELRIEASRAEVLELLLLRGASPRLVSAIEASRRAPSRERDAQVAELLEMALDPVIARKVVPVFERLSLRERIDAARRVGLVDREAIEDPLDAIVLLDDAHLRRCALLTYGARFEQRFPDLAEIDRPMIPRIERIRFLRSVPLFEGLSGEDLLSVADVLEQVEQRAGAAVFHEGDPGEDLYLVVRGTIAIEQGGVRIAELGEREFFGDLAVLDHQPRSGDALCVSDAQLLRLRGADLRELMVTRPPIVQGIVRVLVRRLRDAGHRRASHA</sequence>
<dbReference type="PROSITE" id="PS50042">
    <property type="entry name" value="CNMP_BINDING_3"/>
    <property type="match status" value="1"/>
</dbReference>
<dbReference type="InterPro" id="IPR000595">
    <property type="entry name" value="cNMP-bd_dom"/>
</dbReference>
<feature type="transmembrane region" description="Helical" evidence="1">
    <location>
        <begin position="175"/>
        <end position="194"/>
    </location>
</feature>
<dbReference type="Proteomes" id="UP000034883">
    <property type="component" value="Chromosome"/>
</dbReference>
<feature type="domain" description="Cyclic nucleotide-binding" evidence="2">
    <location>
        <begin position="922"/>
        <end position="1037"/>
    </location>
</feature>
<dbReference type="GO" id="GO:0005829">
    <property type="term" value="C:cytosol"/>
    <property type="evidence" value="ECO:0007669"/>
    <property type="project" value="TreeGrafter"/>
</dbReference>
<reference evidence="3 4" key="1">
    <citation type="submission" date="2015-03" db="EMBL/GenBank/DDBJ databases">
        <title>Genome assembly of Sandaracinus amylolyticus DSM 53668.</title>
        <authorList>
            <person name="Sharma G."/>
            <person name="Subramanian S."/>
        </authorList>
    </citation>
    <scope>NUCLEOTIDE SEQUENCE [LARGE SCALE GENOMIC DNA]</scope>
    <source>
        <strain evidence="3 4">DSM 53668</strain>
    </source>
</reference>
<feature type="transmembrane region" description="Helical" evidence="1">
    <location>
        <begin position="55"/>
        <end position="75"/>
    </location>
</feature>
<keyword evidence="1" id="KW-0812">Transmembrane</keyword>
<dbReference type="SMART" id="SM00100">
    <property type="entry name" value="cNMP"/>
    <property type="match status" value="1"/>
</dbReference>
<dbReference type="KEGG" id="samy:DB32_005449"/>
<dbReference type="InterPro" id="IPR016024">
    <property type="entry name" value="ARM-type_fold"/>
</dbReference>
<dbReference type="GO" id="GO:0030552">
    <property type="term" value="F:cAMP binding"/>
    <property type="evidence" value="ECO:0007669"/>
    <property type="project" value="TreeGrafter"/>
</dbReference>
<feature type="transmembrane region" description="Helical" evidence="1">
    <location>
        <begin position="144"/>
        <end position="163"/>
    </location>
</feature>
<dbReference type="PANTHER" id="PTHR11635">
    <property type="entry name" value="CAMP-DEPENDENT PROTEIN KINASE REGULATORY CHAIN"/>
    <property type="match status" value="1"/>
</dbReference>
<feature type="transmembrane region" description="Helical" evidence="1">
    <location>
        <begin position="20"/>
        <end position="48"/>
    </location>
</feature>
<dbReference type="Pfam" id="PF00027">
    <property type="entry name" value="cNMP_binding"/>
    <property type="match status" value="1"/>
</dbReference>